<evidence type="ECO:0000256" key="1">
    <source>
        <dbReference type="SAM" id="MobiDB-lite"/>
    </source>
</evidence>
<organism evidence="2 3">
    <name type="scientific">Symbiodinium microadriaticum</name>
    <name type="common">Dinoflagellate</name>
    <name type="synonym">Zooxanthella microadriatica</name>
    <dbReference type="NCBI Taxonomy" id="2951"/>
    <lineage>
        <taxon>Eukaryota</taxon>
        <taxon>Sar</taxon>
        <taxon>Alveolata</taxon>
        <taxon>Dinophyceae</taxon>
        <taxon>Suessiales</taxon>
        <taxon>Symbiodiniaceae</taxon>
        <taxon>Symbiodinium</taxon>
    </lineage>
</organism>
<feature type="region of interest" description="Disordered" evidence="1">
    <location>
        <begin position="21"/>
        <end position="59"/>
    </location>
</feature>
<evidence type="ECO:0000313" key="2">
    <source>
        <dbReference type="EMBL" id="OLP76980.1"/>
    </source>
</evidence>
<sequence length="113" mass="12996">MCFSKRVLRQLQWQEAMLVNMPDGDGAEAQEAQEAQEAPEAQEPENGKKKKKEKKEKKAEVVKDEKMGQVKDEDLDWIWIGGAEDARDREALERANIRSASRSAWTFELMSWA</sequence>
<accession>A0A1Q9C258</accession>
<comment type="caution">
    <text evidence="2">The sequence shown here is derived from an EMBL/GenBank/DDBJ whole genome shotgun (WGS) entry which is preliminary data.</text>
</comment>
<dbReference type="EMBL" id="LSRX01001873">
    <property type="protein sequence ID" value="OLP76980.1"/>
    <property type="molecule type" value="Genomic_DNA"/>
</dbReference>
<evidence type="ECO:0000313" key="3">
    <source>
        <dbReference type="Proteomes" id="UP000186817"/>
    </source>
</evidence>
<dbReference type="AlphaFoldDB" id="A0A1Q9C258"/>
<proteinExistence type="predicted"/>
<reference evidence="2 3" key="1">
    <citation type="submission" date="2016-02" db="EMBL/GenBank/DDBJ databases">
        <title>Genome analysis of coral dinoflagellate symbionts highlights evolutionary adaptations to a symbiotic lifestyle.</title>
        <authorList>
            <person name="Aranda M."/>
            <person name="Li Y."/>
            <person name="Liew Y.J."/>
            <person name="Baumgarten S."/>
            <person name="Simakov O."/>
            <person name="Wilson M."/>
            <person name="Piel J."/>
            <person name="Ashoor H."/>
            <person name="Bougouffa S."/>
            <person name="Bajic V.B."/>
            <person name="Ryu T."/>
            <person name="Ravasi T."/>
            <person name="Bayer T."/>
            <person name="Micklem G."/>
            <person name="Kim H."/>
            <person name="Bhak J."/>
            <person name="Lajeunesse T.C."/>
            <person name="Voolstra C.R."/>
        </authorList>
    </citation>
    <scope>NUCLEOTIDE SEQUENCE [LARGE SCALE GENOMIC DNA]</scope>
    <source>
        <strain evidence="2 3">CCMP2467</strain>
    </source>
</reference>
<feature type="compositionally biased region" description="Low complexity" evidence="1">
    <location>
        <begin position="27"/>
        <end position="41"/>
    </location>
</feature>
<protein>
    <submittedName>
        <fullName evidence="2">Uncharacterized protein</fullName>
    </submittedName>
</protein>
<keyword evidence="3" id="KW-1185">Reference proteome</keyword>
<name>A0A1Q9C258_SYMMI</name>
<dbReference type="Proteomes" id="UP000186817">
    <property type="component" value="Unassembled WGS sequence"/>
</dbReference>
<dbReference type="OrthoDB" id="443392at2759"/>
<gene>
    <name evidence="2" type="ORF">AK812_SmicGene43013</name>
</gene>